<gene>
    <name evidence="1" type="ORF">Mco01_77230</name>
</gene>
<protein>
    <recommendedName>
        <fullName evidence="3">DUF4082 domain-containing protein</fullName>
    </recommendedName>
</protein>
<evidence type="ECO:0000313" key="1">
    <source>
        <dbReference type="EMBL" id="GIH44723.1"/>
    </source>
</evidence>
<proteinExistence type="predicted"/>
<organism evidence="1 2">
    <name type="scientific">Microbispora corallina</name>
    <dbReference type="NCBI Taxonomy" id="83302"/>
    <lineage>
        <taxon>Bacteria</taxon>
        <taxon>Bacillati</taxon>
        <taxon>Actinomycetota</taxon>
        <taxon>Actinomycetes</taxon>
        <taxon>Streptosporangiales</taxon>
        <taxon>Streptosporangiaceae</taxon>
        <taxon>Microbispora</taxon>
    </lineage>
</organism>
<evidence type="ECO:0008006" key="3">
    <source>
        <dbReference type="Google" id="ProtNLM"/>
    </source>
</evidence>
<dbReference type="EMBL" id="BOOC01000070">
    <property type="protein sequence ID" value="GIH44723.1"/>
    <property type="molecule type" value="Genomic_DNA"/>
</dbReference>
<evidence type="ECO:0000313" key="2">
    <source>
        <dbReference type="Proteomes" id="UP000603904"/>
    </source>
</evidence>
<accession>A0ABQ4GCE3</accession>
<comment type="caution">
    <text evidence="1">The sequence shown here is derived from an EMBL/GenBank/DDBJ whole genome shotgun (WGS) entry which is preliminary data.</text>
</comment>
<reference evidence="1 2" key="1">
    <citation type="submission" date="2021-01" db="EMBL/GenBank/DDBJ databases">
        <title>Whole genome shotgun sequence of Microbispora corallina NBRC 16416.</title>
        <authorList>
            <person name="Komaki H."/>
            <person name="Tamura T."/>
        </authorList>
    </citation>
    <scope>NUCLEOTIDE SEQUENCE [LARGE SCALE GENOMIC DNA]</scope>
    <source>
        <strain evidence="1 2">NBRC 16416</strain>
    </source>
</reference>
<name>A0ABQ4GCE3_9ACTN</name>
<dbReference type="Proteomes" id="UP000603904">
    <property type="component" value="Unassembled WGS sequence"/>
</dbReference>
<sequence length="371" mass="36824">MTNRSLGTYSYSTSLTTSFSFTFTNTPQTGSRIVVALCTGTSSLVQSSVTAAGWSVDVLAEGNHGAYILSKIATGSETGISWSTAAATTSNFAVAYERDAAPDVLFAEWDTETGGQLSATVTVPAGASNPFVIALVTAGSTTASPPSWANGNGLANVYDAFAGNSNAIEAFFATATTLPSAGSATYSTGTTYSGNVIPFVIAAYGTLVVNVDKSGTDAASLGESSSITSAVSRSDTFSLADSSQADPGTSAADAGAVAEQSALAVLSADGGALAEATSLAGALSGSVDAAALAEVAGIDENLGPVTGDIGHVGEQVGVGAGVAAVDQGALGEASGVDALWVLDGRWTADPPFIEWTASTPTVEWSASLPYL</sequence>
<dbReference type="RefSeq" id="WP_204061698.1">
    <property type="nucleotide sequence ID" value="NZ_BAAAGP010000030.1"/>
</dbReference>
<keyword evidence="2" id="KW-1185">Reference proteome</keyword>